<dbReference type="PANTHER" id="PTHR10972">
    <property type="entry name" value="OXYSTEROL-BINDING PROTEIN-RELATED"/>
    <property type="match status" value="1"/>
</dbReference>
<dbReference type="GO" id="GO:0032934">
    <property type="term" value="F:sterol binding"/>
    <property type="evidence" value="ECO:0007669"/>
    <property type="project" value="TreeGrafter"/>
</dbReference>
<dbReference type="Pfam" id="PF01237">
    <property type="entry name" value="Oxysterol_BP"/>
    <property type="match status" value="1"/>
</dbReference>
<evidence type="ECO:0000313" key="6">
    <source>
        <dbReference type="EMBL" id="OAF67160.1"/>
    </source>
</evidence>
<dbReference type="InterPro" id="IPR000648">
    <property type="entry name" value="Oxysterol-bd"/>
</dbReference>
<dbReference type="FunFam" id="2.40.160.120:FF:000001">
    <property type="entry name" value="Oxysterol-binding protein"/>
    <property type="match status" value="1"/>
</dbReference>
<name>A0A177AZ69_9BILA</name>
<proteinExistence type="inferred from homology"/>
<evidence type="ECO:0000256" key="1">
    <source>
        <dbReference type="ARBA" id="ARBA00008842"/>
    </source>
</evidence>
<evidence type="ECO:0000256" key="5">
    <source>
        <dbReference type="RuleBase" id="RU003845"/>
    </source>
</evidence>
<protein>
    <recommendedName>
        <fullName evidence="5">Oxysterol-binding protein</fullName>
    </recommendedName>
</protein>
<dbReference type="PROSITE" id="PS01013">
    <property type="entry name" value="OSBP"/>
    <property type="match status" value="1"/>
</dbReference>
<sequence length="416" mass="49048">MDDSQISHKSEEEIYDPNSIKKNRRTIILSKPNKSISIWSLIKGAMGKDLSRIPIPVNFSEPISMLQRVCEQFEYAEILHKAANTDNVYEQLALLASFCVSGYAITKIRNGKPFNPLLGETYECDRMADLGWKYFSEQVSHHPPITAYYVIGKGWRWWGEFSIQSTFRYNIYVKPTGVEHVEFFNTKAHYSLKKVNTTITGLMTTITIYNYGDMYITNDENMDQCHLTFENKSILRTYKYGVSGVIYDKSKTPKWLLNGTWDKYMEGARVIKMNDGVDANKVQTDPMKSIWRVRPVPDRLKECYNFTDLTVQLNEPEVGVCPTDSRLRPDQRFMENQKFDEANNTKFLLEEKQRSVRREKERKFQESMDKNIPYQSYKPLWFDYKTIKEKSFYVYNNKYWEAKSKQDWIKCPDLYL</sequence>
<gene>
    <name evidence="6" type="ORF">A3Q56_05115</name>
</gene>
<keyword evidence="3" id="KW-0446">Lipid-binding</keyword>
<dbReference type="EMBL" id="LWCA01000733">
    <property type="protein sequence ID" value="OAF67160.1"/>
    <property type="molecule type" value="Genomic_DNA"/>
</dbReference>
<organism evidence="6 7">
    <name type="scientific">Intoshia linei</name>
    <dbReference type="NCBI Taxonomy" id="1819745"/>
    <lineage>
        <taxon>Eukaryota</taxon>
        <taxon>Metazoa</taxon>
        <taxon>Spiralia</taxon>
        <taxon>Lophotrochozoa</taxon>
        <taxon>Mesozoa</taxon>
        <taxon>Orthonectida</taxon>
        <taxon>Rhopaluridae</taxon>
        <taxon>Intoshia</taxon>
    </lineage>
</organism>
<dbReference type="InterPro" id="IPR037239">
    <property type="entry name" value="OSBP_sf"/>
</dbReference>
<evidence type="ECO:0000256" key="2">
    <source>
        <dbReference type="ARBA" id="ARBA00022553"/>
    </source>
</evidence>
<dbReference type="SUPFAM" id="SSF144000">
    <property type="entry name" value="Oxysterol-binding protein-like"/>
    <property type="match status" value="1"/>
</dbReference>
<keyword evidence="5" id="KW-0813">Transport</keyword>
<dbReference type="Proteomes" id="UP000078046">
    <property type="component" value="Unassembled WGS sequence"/>
</dbReference>
<dbReference type="PANTHER" id="PTHR10972:SF205">
    <property type="entry name" value="OXYSTEROL-BINDING PROTEIN 1"/>
    <property type="match status" value="1"/>
</dbReference>
<evidence type="ECO:0000256" key="3">
    <source>
        <dbReference type="ARBA" id="ARBA00023121"/>
    </source>
</evidence>
<keyword evidence="5" id="KW-0445">Lipid transport</keyword>
<keyword evidence="2" id="KW-0597">Phosphoprotein</keyword>
<dbReference type="InterPro" id="IPR018494">
    <property type="entry name" value="Oxysterol-bd_CS"/>
</dbReference>
<evidence type="ECO:0000313" key="7">
    <source>
        <dbReference type="Proteomes" id="UP000078046"/>
    </source>
</evidence>
<dbReference type="OrthoDB" id="1854502at2759"/>
<comment type="similarity">
    <text evidence="1 4">Belongs to the OSBP family.</text>
</comment>
<dbReference type="GO" id="GO:0005886">
    <property type="term" value="C:plasma membrane"/>
    <property type="evidence" value="ECO:0007669"/>
    <property type="project" value="TreeGrafter"/>
</dbReference>
<dbReference type="GO" id="GO:0120009">
    <property type="term" value="P:intermembrane lipid transfer"/>
    <property type="evidence" value="ECO:0007669"/>
    <property type="project" value="UniProtKB-ARBA"/>
</dbReference>
<reference evidence="6 7" key="1">
    <citation type="submission" date="2016-04" db="EMBL/GenBank/DDBJ databases">
        <title>The genome of Intoshia linei affirms orthonectids as highly simplified spiralians.</title>
        <authorList>
            <person name="Mikhailov K.V."/>
            <person name="Slusarev G.S."/>
            <person name="Nikitin M.A."/>
            <person name="Logacheva M.D."/>
            <person name="Penin A."/>
            <person name="Aleoshin V."/>
            <person name="Panchin Y.V."/>
        </authorList>
    </citation>
    <scope>NUCLEOTIDE SEQUENCE [LARGE SCALE GENOMIC DNA]</scope>
    <source>
        <strain evidence="6">Intl2013</strain>
        <tissue evidence="6">Whole animal</tissue>
    </source>
</reference>
<dbReference type="AlphaFoldDB" id="A0A177AZ69"/>
<evidence type="ECO:0000256" key="4">
    <source>
        <dbReference type="RuleBase" id="RU003844"/>
    </source>
</evidence>
<comment type="caution">
    <text evidence="6">The sequence shown here is derived from an EMBL/GenBank/DDBJ whole genome shotgun (WGS) entry which is preliminary data.</text>
</comment>
<dbReference type="GO" id="GO:0005829">
    <property type="term" value="C:cytosol"/>
    <property type="evidence" value="ECO:0007669"/>
    <property type="project" value="TreeGrafter"/>
</dbReference>
<accession>A0A177AZ69</accession>
<dbReference type="Gene3D" id="2.40.160.120">
    <property type="match status" value="1"/>
</dbReference>
<keyword evidence="7" id="KW-1185">Reference proteome</keyword>
<dbReference type="GO" id="GO:0097038">
    <property type="term" value="C:perinuclear endoplasmic reticulum"/>
    <property type="evidence" value="ECO:0007669"/>
    <property type="project" value="TreeGrafter"/>
</dbReference>